<dbReference type="PROSITE" id="PS50097">
    <property type="entry name" value="BTB"/>
    <property type="match status" value="1"/>
</dbReference>
<name>A0A2J6SJ65_9HELO</name>
<organism evidence="3 4">
    <name type="scientific">Hyaloscypha bicolor E</name>
    <dbReference type="NCBI Taxonomy" id="1095630"/>
    <lineage>
        <taxon>Eukaryota</taxon>
        <taxon>Fungi</taxon>
        <taxon>Dikarya</taxon>
        <taxon>Ascomycota</taxon>
        <taxon>Pezizomycotina</taxon>
        <taxon>Leotiomycetes</taxon>
        <taxon>Helotiales</taxon>
        <taxon>Hyaloscyphaceae</taxon>
        <taxon>Hyaloscypha</taxon>
        <taxon>Hyaloscypha bicolor</taxon>
    </lineage>
</organism>
<evidence type="ECO:0000313" key="4">
    <source>
        <dbReference type="Proteomes" id="UP000235371"/>
    </source>
</evidence>
<dbReference type="CDD" id="cd18186">
    <property type="entry name" value="BTB_POZ_ZBTB_KLHL-like"/>
    <property type="match status" value="1"/>
</dbReference>
<protein>
    <recommendedName>
        <fullName evidence="2">BTB domain-containing protein</fullName>
    </recommendedName>
</protein>
<dbReference type="Proteomes" id="UP000235371">
    <property type="component" value="Unassembled WGS sequence"/>
</dbReference>
<reference evidence="3 4" key="1">
    <citation type="submission" date="2016-04" db="EMBL/GenBank/DDBJ databases">
        <title>A degradative enzymes factory behind the ericoid mycorrhizal symbiosis.</title>
        <authorList>
            <consortium name="DOE Joint Genome Institute"/>
            <person name="Martino E."/>
            <person name="Morin E."/>
            <person name="Grelet G."/>
            <person name="Kuo A."/>
            <person name="Kohler A."/>
            <person name="Daghino S."/>
            <person name="Barry K."/>
            <person name="Choi C."/>
            <person name="Cichocki N."/>
            <person name="Clum A."/>
            <person name="Copeland A."/>
            <person name="Hainaut M."/>
            <person name="Haridas S."/>
            <person name="Labutti K."/>
            <person name="Lindquist E."/>
            <person name="Lipzen A."/>
            <person name="Khouja H.-R."/>
            <person name="Murat C."/>
            <person name="Ohm R."/>
            <person name="Olson A."/>
            <person name="Spatafora J."/>
            <person name="Veneault-Fourrey C."/>
            <person name="Henrissat B."/>
            <person name="Grigoriev I."/>
            <person name="Martin F."/>
            <person name="Perotto S."/>
        </authorList>
    </citation>
    <scope>NUCLEOTIDE SEQUENCE [LARGE SCALE GENOMIC DNA]</scope>
    <source>
        <strain evidence="3 4">E</strain>
    </source>
</reference>
<proteinExistence type="predicted"/>
<dbReference type="AlphaFoldDB" id="A0A2J6SJ65"/>
<sequence>MATALPSGDKAPVVSFCEPQTTVAIYITAQKSSDSQEKVAREPLPSPASASGSLTTQTTSEPETPKFVIHKHLICHHSPFFSAAFNSNFKEGITQEMTIDMDLNAFGLFVNWLYNQVILGASGEQPDLPTLAHLWILADRVLIPKLQNQAMDIMYSRLLSGGSVVRQEFCSFCNIADEHADGDNYLTELAAALLTWEHPNFILNIDPNLVPASVFAKSWASLKILQGLGSGQPATLVTFHVKEDAN</sequence>
<dbReference type="InterPro" id="IPR000210">
    <property type="entry name" value="BTB/POZ_dom"/>
</dbReference>
<dbReference type="GeneID" id="36596304"/>
<dbReference type="EMBL" id="KZ613913">
    <property type="protein sequence ID" value="PMD50791.1"/>
    <property type="molecule type" value="Genomic_DNA"/>
</dbReference>
<dbReference type="PANTHER" id="PTHR47843:SF2">
    <property type="entry name" value="BTB DOMAIN-CONTAINING PROTEIN"/>
    <property type="match status" value="1"/>
</dbReference>
<evidence type="ECO:0000313" key="3">
    <source>
        <dbReference type="EMBL" id="PMD50791.1"/>
    </source>
</evidence>
<evidence type="ECO:0000256" key="1">
    <source>
        <dbReference type="SAM" id="MobiDB-lite"/>
    </source>
</evidence>
<dbReference type="InParanoid" id="A0A2J6SJ65"/>
<accession>A0A2J6SJ65</accession>
<gene>
    <name evidence="3" type="ORF">K444DRAFT_710972</name>
</gene>
<dbReference type="Gene3D" id="3.30.710.10">
    <property type="entry name" value="Potassium Channel Kv1.1, Chain A"/>
    <property type="match status" value="1"/>
</dbReference>
<keyword evidence="4" id="KW-1185">Reference proteome</keyword>
<feature type="domain" description="BTB" evidence="2">
    <location>
        <begin position="50"/>
        <end position="115"/>
    </location>
</feature>
<dbReference type="Pfam" id="PF00651">
    <property type="entry name" value="BTB"/>
    <property type="match status" value="1"/>
</dbReference>
<feature type="region of interest" description="Disordered" evidence="1">
    <location>
        <begin position="34"/>
        <end position="61"/>
    </location>
</feature>
<dbReference type="InterPro" id="IPR011333">
    <property type="entry name" value="SKP1/BTB/POZ_sf"/>
</dbReference>
<dbReference type="SUPFAM" id="SSF54695">
    <property type="entry name" value="POZ domain"/>
    <property type="match status" value="1"/>
</dbReference>
<dbReference type="OrthoDB" id="3489855at2759"/>
<dbReference type="PANTHER" id="PTHR47843">
    <property type="entry name" value="BTB DOMAIN-CONTAINING PROTEIN-RELATED"/>
    <property type="match status" value="1"/>
</dbReference>
<dbReference type="RefSeq" id="XP_024727695.1">
    <property type="nucleotide sequence ID" value="XM_024888228.1"/>
</dbReference>
<evidence type="ECO:0000259" key="2">
    <source>
        <dbReference type="PROSITE" id="PS50097"/>
    </source>
</evidence>